<evidence type="ECO:0000259" key="7">
    <source>
        <dbReference type="PROSITE" id="PS50045"/>
    </source>
</evidence>
<dbReference type="SUPFAM" id="SSF52540">
    <property type="entry name" value="P-loop containing nucleoside triphosphate hydrolases"/>
    <property type="match status" value="1"/>
</dbReference>
<evidence type="ECO:0000256" key="4">
    <source>
        <dbReference type="ARBA" id="ARBA00023015"/>
    </source>
</evidence>
<evidence type="ECO:0000313" key="10">
    <source>
        <dbReference type="Proteomes" id="UP000825679"/>
    </source>
</evidence>
<keyword evidence="1 6" id="KW-0597">Phosphoprotein</keyword>
<dbReference type="Pfam" id="PF14532">
    <property type="entry name" value="Sigma54_activ_2"/>
    <property type="match status" value="1"/>
</dbReference>
<keyword evidence="3" id="KW-0067">ATP-binding</keyword>
<name>A0ABX8Z204_9NEIS</name>
<evidence type="ECO:0000256" key="2">
    <source>
        <dbReference type="ARBA" id="ARBA00022741"/>
    </source>
</evidence>
<reference evidence="9 10" key="1">
    <citation type="submission" date="2021-08" db="EMBL/GenBank/DDBJ databases">
        <title>complete genome sequencing of Deefgea sp. D25.</title>
        <authorList>
            <person name="Bae J.-W."/>
            <person name="Gim D.-H."/>
        </authorList>
    </citation>
    <scope>NUCLEOTIDE SEQUENCE [LARGE SCALE GENOMIC DNA]</scope>
    <source>
        <strain evidence="9 10">D25</strain>
    </source>
</reference>
<protein>
    <submittedName>
        <fullName evidence="9">Sigma-54 dependent transcriptional regulator</fullName>
    </submittedName>
</protein>
<dbReference type="Proteomes" id="UP000825679">
    <property type="component" value="Chromosome"/>
</dbReference>
<dbReference type="SMART" id="SM00448">
    <property type="entry name" value="REC"/>
    <property type="match status" value="1"/>
</dbReference>
<dbReference type="PROSITE" id="PS50110">
    <property type="entry name" value="RESPONSE_REGULATORY"/>
    <property type="match status" value="1"/>
</dbReference>
<organism evidence="9 10">
    <name type="scientific">Deefgea tanakiae</name>
    <dbReference type="NCBI Taxonomy" id="2865840"/>
    <lineage>
        <taxon>Bacteria</taxon>
        <taxon>Pseudomonadati</taxon>
        <taxon>Pseudomonadota</taxon>
        <taxon>Betaproteobacteria</taxon>
        <taxon>Neisseriales</taxon>
        <taxon>Chitinibacteraceae</taxon>
        <taxon>Deefgea</taxon>
    </lineage>
</organism>
<keyword evidence="2" id="KW-0547">Nucleotide-binding</keyword>
<feature type="domain" description="Response regulatory" evidence="8">
    <location>
        <begin position="23"/>
        <end position="138"/>
    </location>
</feature>
<dbReference type="CDD" id="cd17550">
    <property type="entry name" value="REC_NtrX-like"/>
    <property type="match status" value="1"/>
</dbReference>
<dbReference type="Pfam" id="PF02954">
    <property type="entry name" value="HTH_8"/>
    <property type="match status" value="1"/>
</dbReference>
<dbReference type="PANTHER" id="PTHR32071">
    <property type="entry name" value="TRANSCRIPTIONAL REGULATORY PROTEIN"/>
    <property type="match status" value="1"/>
</dbReference>
<dbReference type="SUPFAM" id="SSF46689">
    <property type="entry name" value="Homeodomain-like"/>
    <property type="match status" value="1"/>
</dbReference>
<keyword evidence="10" id="KW-1185">Reference proteome</keyword>
<keyword evidence="5" id="KW-0804">Transcription</keyword>
<evidence type="ECO:0000256" key="6">
    <source>
        <dbReference type="PROSITE-ProRule" id="PRU00169"/>
    </source>
</evidence>
<dbReference type="PROSITE" id="PS50045">
    <property type="entry name" value="SIGMA54_INTERACT_4"/>
    <property type="match status" value="1"/>
</dbReference>
<evidence type="ECO:0000259" key="8">
    <source>
        <dbReference type="PROSITE" id="PS50110"/>
    </source>
</evidence>
<evidence type="ECO:0000256" key="3">
    <source>
        <dbReference type="ARBA" id="ARBA00022840"/>
    </source>
</evidence>
<evidence type="ECO:0000256" key="5">
    <source>
        <dbReference type="ARBA" id="ARBA00023163"/>
    </source>
</evidence>
<sequence length="451" mass="49683">MPPVLTLGSSCRSGRKQLVANQDILIVDDEIGIRELLSEILLDEGYSVALAENAEAARQYRNQGEPRLVLLDIWMPDTDGVTLLKEWARNGQLTMPVVMMSGHATVDTAVEATRIGALDFLEKPIGLQKLLATVKRAFSQPANAVKPTQGLQSLGNSTAINSLREALDQVASQTLPITLTGEPGSGFETCARHLTRPNTPFISPSSNEELALPPQDILNRATGGTIFVRDIAWLDRKAQAGLLNLLPKLEKYKIRLVTASSRPLDQLINQCEPELVRQLTQIIIAVPPLRAHAEDVAALAEALLAQTVSSNKLGPRRFSKSALQLLSQQEWPGNIDQLANVVKSLAITGRDGDIDILPVSRLLTQLSPNSQEATLGVAPQAMPLPQIDLDLPLREARDQFERFYLERQIELSNGNMSRVAERIGLERTHLYRKLKQLGIQMPRKQRATEEQ</sequence>
<proteinExistence type="predicted"/>
<dbReference type="InterPro" id="IPR002197">
    <property type="entry name" value="HTH_Fis"/>
</dbReference>
<dbReference type="EMBL" id="CP081150">
    <property type="protein sequence ID" value="QZA76606.1"/>
    <property type="molecule type" value="Genomic_DNA"/>
</dbReference>
<dbReference type="Pfam" id="PF25601">
    <property type="entry name" value="AAA_lid_14"/>
    <property type="match status" value="1"/>
</dbReference>
<dbReference type="InterPro" id="IPR011006">
    <property type="entry name" value="CheY-like_superfamily"/>
</dbReference>
<feature type="modified residue" description="4-aspartylphosphate" evidence="6">
    <location>
        <position position="72"/>
    </location>
</feature>
<dbReference type="InterPro" id="IPR027417">
    <property type="entry name" value="P-loop_NTPase"/>
</dbReference>
<dbReference type="PANTHER" id="PTHR32071:SF17">
    <property type="entry name" value="TRANSCRIPTIONAL REGULATOR (NTRC FAMILY)"/>
    <property type="match status" value="1"/>
</dbReference>
<accession>A0ABX8Z204</accession>
<dbReference type="PRINTS" id="PR01590">
    <property type="entry name" value="HTHFIS"/>
</dbReference>
<dbReference type="Gene3D" id="3.40.50.2300">
    <property type="match status" value="1"/>
</dbReference>
<evidence type="ECO:0000313" key="9">
    <source>
        <dbReference type="EMBL" id="QZA76606.1"/>
    </source>
</evidence>
<dbReference type="InterPro" id="IPR001789">
    <property type="entry name" value="Sig_transdc_resp-reg_receiver"/>
</dbReference>
<keyword evidence="4" id="KW-0805">Transcription regulation</keyword>
<dbReference type="InterPro" id="IPR058031">
    <property type="entry name" value="AAA_lid_NorR"/>
</dbReference>
<dbReference type="Gene3D" id="1.10.10.60">
    <property type="entry name" value="Homeodomain-like"/>
    <property type="match status" value="1"/>
</dbReference>
<dbReference type="InterPro" id="IPR009057">
    <property type="entry name" value="Homeodomain-like_sf"/>
</dbReference>
<dbReference type="Gene3D" id="3.40.50.300">
    <property type="entry name" value="P-loop containing nucleotide triphosphate hydrolases"/>
    <property type="match status" value="1"/>
</dbReference>
<dbReference type="SUPFAM" id="SSF52172">
    <property type="entry name" value="CheY-like"/>
    <property type="match status" value="1"/>
</dbReference>
<dbReference type="Pfam" id="PF00072">
    <property type="entry name" value="Response_reg"/>
    <property type="match status" value="1"/>
</dbReference>
<dbReference type="InterPro" id="IPR002078">
    <property type="entry name" value="Sigma_54_int"/>
</dbReference>
<evidence type="ECO:0000256" key="1">
    <source>
        <dbReference type="ARBA" id="ARBA00022553"/>
    </source>
</evidence>
<gene>
    <name evidence="9" type="ORF">K4H28_09710</name>
</gene>
<dbReference type="Gene3D" id="1.10.8.60">
    <property type="match status" value="1"/>
</dbReference>
<feature type="domain" description="Sigma-54 factor interaction" evidence="7">
    <location>
        <begin position="153"/>
        <end position="347"/>
    </location>
</feature>